<feature type="signal peptide" evidence="3">
    <location>
        <begin position="1"/>
        <end position="15"/>
    </location>
</feature>
<feature type="region of interest" description="Disordered" evidence="1">
    <location>
        <begin position="422"/>
        <end position="500"/>
    </location>
</feature>
<accession>K1VAA9</accession>
<keyword evidence="2" id="KW-0472">Membrane</keyword>
<evidence type="ECO:0000313" key="4">
    <source>
        <dbReference type="EMBL" id="EKD00965.1"/>
    </source>
</evidence>
<evidence type="ECO:0000256" key="2">
    <source>
        <dbReference type="SAM" id="Phobius"/>
    </source>
</evidence>
<dbReference type="Proteomes" id="UP000006757">
    <property type="component" value="Unassembled WGS sequence"/>
</dbReference>
<evidence type="ECO:0000256" key="3">
    <source>
        <dbReference type="SAM" id="SignalP"/>
    </source>
</evidence>
<gene>
    <name evidence="4" type="ORF">A1Q2_04732</name>
</gene>
<feature type="compositionally biased region" description="Low complexity" evidence="1">
    <location>
        <begin position="446"/>
        <end position="457"/>
    </location>
</feature>
<evidence type="ECO:0000256" key="1">
    <source>
        <dbReference type="SAM" id="MobiDB-lite"/>
    </source>
</evidence>
<reference evidence="4 5" key="1">
    <citation type="journal article" date="2012" name="Eukaryot. Cell">
        <title>Genome sequence of the Trichosporon asahii environmental strain CBS 8904.</title>
        <authorList>
            <person name="Yang R.Y."/>
            <person name="Li H.T."/>
            <person name="Zhu H."/>
            <person name="Zhou G.P."/>
            <person name="Wang M."/>
            <person name="Wang L."/>
        </authorList>
    </citation>
    <scope>NUCLEOTIDE SEQUENCE [LARGE SCALE GENOMIC DNA]</scope>
    <source>
        <strain evidence="4 5">CBS 8904</strain>
    </source>
</reference>
<feature type="transmembrane region" description="Helical" evidence="2">
    <location>
        <begin position="341"/>
        <end position="363"/>
    </location>
</feature>
<proteinExistence type="predicted"/>
<keyword evidence="3" id="KW-0732">Signal</keyword>
<evidence type="ECO:0008006" key="6">
    <source>
        <dbReference type="Google" id="ProtNLM"/>
    </source>
</evidence>
<dbReference type="EMBL" id="AMBO01000330">
    <property type="protein sequence ID" value="EKD00965.1"/>
    <property type="molecule type" value="Genomic_DNA"/>
</dbReference>
<sequence>MWALWSIIGASTAFGASFNTSVWLEVGGLSPICQLPGAFSYNESSGLLDRTWFGRPIWLSSNFVGTAFNITGSLQYTPEATELQKSTPLASTRLGDDPPSNVTFQENASIDALIASMSGLNLSNNVVGTEIGFRVNCSYNKFQFEVPVLTQAYFESNPVMESGKLGSRFTVHAFASSEYISILDNRVNGLKTNGLDYGAIDNGIQVRDYTELTFDVPDNTTLVNVTGPLGGNFSCYAALKPAPDWWKNDGSPLLGVQSFSSHRSEVRALETFLVLPLDPTVKYQLSMGGDSNTSAICNIGGVTSYSYFCPVTPTQSVVETSQTSQPATIGVQRKGSSPTGAIVGGVVGGVAGLLLILLGSWWLRRRRKLAADDDASIVDDTACAHEPASDIKGDPPVLAPVLRNDLSFSTTSLSDQATTVNAVSASSHVGPVSEREPKPTLGPSMPSTTSPHSGDSPPSSPLVQYAEDAEDAAPRRREPLILPPRPSQMQFDCDRGALRH</sequence>
<organism evidence="4 5">
    <name type="scientific">Trichosporon asahii var. asahii (strain CBS 8904)</name>
    <name type="common">Yeast</name>
    <dbReference type="NCBI Taxonomy" id="1220162"/>
    <lineage>
        <taxon>Eukaryota</taxon>
        <taxon>Fungi</taxon>
        <taxon>Dikarya</taxon>
        <taxon>Basidiomycota</taxon>
        <taxon>Agaricomycotina</taxon>
        <taxon>Tremellomycetes</taxon>
        <taxon>Trichosporonales</taxon>
        <taxon>Trichosporonaceae</taxon>
        <taxon>Trichosporon</taxon>
    </lineage>
</organism>
<keyword evidence="2" id="KW-0812">Transmembrane</keyword>
<protein>
    <recommendedName>
        <fullName evidence="6">Peptidase A1 domain-containing protein</fullName>
    </recommendedName>
</protein>
<evidence type="ECO:0000313" key="5">
    <source>
        <dbReference type="Proteomes" id="UP000006757"/>
    </source>
</evidence>
<keyword evidence="2" id="KW-1133">Transmembrane helix</keyword>
<feature type="chain" id="PRO_5012632983" description="Peptidase A1 domain-containing protein" evidence="3">
    <location>
        <begin position="16"/>
        <end position="500"/>
    </location>
</feature>
<dbReference type="HOGENOM" id="CLU_042327_0_0_1"/>
<comment type="caution">
    <text evidence="4">The sequence shown here is derived from an EMBL/GenBank/DDBJ whole genome shotgun (WGS) entry which is preliminary data.</text>
</comment>
<name>K1VAA9_TRIAC</name>
<dbReference type="AlphaFoldDB" id="K1VAA9"/>
<keyword evidence="5" id="KW-1185">Reference proteome</keyword>
<dbReference type="InParanoid" id="K1VAA9"/>